<feature type="transmembrane region" description="Helical" evidence="1">
    <location>
        <begin position="12"/>
        <end position="35"/>
    </location>
</feature>
<dbReference type="WBParaSite" id="MBELARI_LOCUS17998">
    <property type="protein sequence ID" value="MBELARI_LOCUS17998"/>
    <property type="gene ID" value="MBELARI_LOCUS17998"/>
</dbReference>
<keyword evidence="1" id="KW-0812">Transmembrane</keyword>
<accession>A0AAF3EWR0</accession>
<protein>
    <submittedName>
        <fullName evidence="3">Uncharacterized protein</fullName>
    </submittedName>
</protein>
<sequence length="177" mass="20810">MFYLGPNERIFVTWLYLTIGILDTIFVFASCWIMYKHSTESMKVYRWVMLNSVDSTQEIQITGYISDVTASIFAPIFIDQYAGYYSASFIQFAPFLQHLIACIYMIFVHYNYVAISLTYYFRLRINLNYETTRLSNKAVSIAYPFLYMTGPVTLWAMTMLYFEDINGTTNSYVLKKH</sequence>
<evidence type="ECO:0000256" key="1">
    <source>
        <dbReference type="SAM" id="Phobius"/>
    </source>
</evidence>
<dbReference type="AlphaFoldDB" id="A0AAF3EWR0"/>
<feature type="transmembrane region" description="Helical" evidence="1">
    <location>
        <begin position="99"/>
        <end position="121"/>
    </location>
</feature>
<keyword evidence="1" id="KW-1133">Transmembrane helix</keyword>
<feature type="transmembrane region" description="Helical" evidence="1">
    <location>
        <begin position="141"/>
        <end position="162"/>
    </location>
</feature>
<evidence type="ECO:0000313" key="3">
    <source>
        <dbReference type="WBParaSite" id="MBELARI_LOCUS17998"/>
    </source>
</evidence>
<dbReference type="Proteomes" id="UP000887575">
    <property type="component" value="Unassembled WGS sequence"/>
</dbReference>
<keyword evidence="1" id="KW-0472">Membrane</keyword>
<reference evidence="3" key="1">
    <citation type="submission" date="2024-02" db="UniProtKB">
        <authorList>
            <consortium name="WormBaseParasite"/>
        </authorList>
    </citation>
    <scope>IDENTIFICATION</scope>
</reference>
<name>A0AAF3EWR0_9BILA</name>
<proteinExistence type="predicted"/>
<organism evidence="2 3">
    <name type="scientific">Mesorhabditis belari</name>
    <dbReference type="NCBI Taxonomy" id="2138241"/>
    <lineage>
        <taxon>Eukaryota</taxon>
        <taxon>Metazoa</taxon>
        <taxon>Ecdysozoa</taxon>
        <taxon>Nematoda</taxon>
        <taxon>Chromadorea</taxon>
        <taxon>Rhabditida</taxon>
        <taxon>Rhabditina</taxon>
        <taxon>Rhabditomorpha</taxon>
        <taxon>Rhabditoidea</taxon>
        <taxon>Rhabditidae</taxon>
        <taxon>Mesorhabditinae</taxon>
        <taxon>Mesorhabditis</taxon>
    </lineage>
</organism>
<keyword evidence="2" id="KW-1185">Reference proteome</keyword>
<evidence type="ECO:0000313" key="2">
    <source>
        <dbReference type="Proteomes" id="UP000887575"/>
    </source>
</evidence>